<keyword evidence="2" id="KW-0378">Hydrolase</keyword>
<dbReference type="InterPro" id="IPR002641">
    <property type="entry name" value="PNPLA_dom"/>
</dbReference>
<gene>
    <name evidence="4" type="ORF">SAMN02745126_05073</name>
</gene>
<dbReference type="AlphaFoldDB" id="A0A1T4SS92"/>
<evidence type="ECO:0000256" key="2">
    <source>
        <dbReference type="PROSITE-ProRule" id="PRU01161"/>
    </source>
</evidence>
<dbReference type="GO" id="GO:0016042">
    <property type="term" value="P:lipid catabolic process"/>
    <property type="evidence" value="ECO:0007669"/>
    <property type="project" value="UniProtKB-UniRule"/>
</dbReference>
<dbReference type="RefSeq" id="WP_085936818.1">
    <property type="nucleotide sequence ID" value="NZ_FUWJ01000009.1"/>
</dbReference>
<feature type="active site" description="Nucleophile" evidence="2">
    <location>
        <position position="124"/>
    </location>
</feature>
<dbReference type="PROSITE" id="PS51257">
    <property type="entry name" value="PROKAR_LIPOPROTEIN"/>
    <property type="match status" value="1"/>
</dbReference>
<dbReference type="EMBL" id="FUWJ01000009">
    <property type="protein sequence ID" value="SKA31026.1"/>
    <property type="molecule type" value="Genomic_DNA"/>
</dbReference>
<protein>
    <submittedName>
        <fullName evidence="4">Predicted acylesterase/phospholipase RssA, contains patatin domain</fullName>
    </submittedName>
</protein>
<accession>A0A1T4SS92</accession>
<feature type="short sequence motif" description="DGA/G" evidence="2">
    <location>
        <begin position="268"/>
        <end position="270"/>
    </location>
</feature>
<sequence length="401" mass="43563">MKSRRQFLHVAAGGATAGTALLAGCGAPERGLPVPNGQMQQATILGLSNERFFAALDAGPITAEFMAAAERQRARLGARTISDLDFRFLAVSGGGEDGAFGAGVLCGWSEHGDRPTFDLVTGVSTGALTAPFAFLGSAYDAQLRYVYTGISPADVLRERYITAALFDDALADNAPLHRTISRILDERMLAAIAAAYDDGRLLLIGTTDLDAQQPVVWNIGAIAKSGHPRALDTVRRILLASAAIPGAFPPTMFDATLNGKPYQEMHVDGGAFMQSFLYPARLSVERRQRIAAKQPVADISAYLIRNGRLDPHWAEVRRQMLGIAGRAISTMIFASGYNDTLRIYYNALRDNVDYNLAYIGPDFTLKLPEPFDPGYMRALFDYGYSRARNGYEWSKQPRLAG</sequence>
<dbReference type="Gene3D" id="3.40.1090.10">
    <property type="entry name" value="Cytosolic phospholipase A2 catalytic domain"/>
    <property type="match status" value="1"/>
</dbReference>
<evidence type="ECO:0000313" key="4">
    <source>
        <dbReference type="EMBL" id="SKA31026.1"/>
    </source>
</evidence>
<evidence type="ECO:0000313" key="5">
    <source>
        <dbReference type="Proteomes" id="UP000190092"/>
    </source>
</evidence>
<dbReference type="GO" id="GO:0016787">
    <property type="term" value="F:hydrolase activity"/>
    <property type="evidence" value="ECO:0007669"/>
    <property type="project" value="UniProtKB-UniRule"/>
</dbReference>
<dbReference type="InterPro" id="IPR006311">
    <property type="entry name" value="TAT_signal"/>
</dbReference>
<evidence type="ECO:0000259" key="3">
    <source>
        <dbReference type="PROSITE" id="PS51635"/>
    </source>
</evidence>
<dbReference type="InterPro" id="IPR016035">
    <property type="entry name" value="Acyl_Trfase/lysoPLipase"/>
</dbReference>
<feature type="domain" description="PNPLA" evidence="3">
    <location>
        <begin position="89"/>
        <end position="281"/>
    </location>
</feature>
<dbReference type="PROSITE" id="PS51318">
    <property type="entry name" value="TAT"/>
    <property type="match status" value="1"/>
</dbReference>
<keyword evidence="2" id="KW-0442">Lipid degradation</keyword>
<feature type="short sequence motif" description="GXGXXG" evidence="2">
    <location>
        <begin position="93"/>
        <end position="98"/>
    </location>
</feature>
<proteinExistence type="predicted"/>
<dbReference type="PROSITE" id="PS51635">
    <property type="entry name" value="PNPLA"/>
    <property type="match status" value="1"/>
</dbReference>
<reference evidence="5" key="1">
    <citation type="submission" date="2017-02" db="EMBL/GenBank/DDBJ databases">
        <authorList>
            <person name="Varghese N."/>
            <person name="Submissions S."/>
        </authorList>
    </citation>
    <scope>NUCLEOTIDE SEQUENCE [LARGE SCALE GENOMIC DNA]</scope>
    <source>
        <strain evidence="5">ATCC 27094</strain>
    </source>
</reference>
<dbReference type="STRING" id="225324.SAMN02745126_05073"/>
<keyword evidence="5" id="KW-1185">Reference proteome</keyword>
<dbReference type="Proteomes" id="UP000190092">
    <property type="component" value="Unassembled WGS sequence"/>
</dbReference>
<dbReference type="SUPFAM" id="SSF52151">
    <property type="entry name" value="FabD/lysophospholipase-like"/>
    <property type="match status" value="1"/>
</dbReference>
<feature type="short sequence motif" description="GXSXG" evidence="2">
    <location>
        <begin position="122"/>
        <end position="126"/>
    </location>
</feature>
<feature type="active site" description="Proton acceptor" evidence="2">
    <location>
        <position position="268"/>
    </location>
</feature>
<organism evidence="4 5">
    <name type="scientific">Enhydrobacter aerosaccus</name>
    <dbReference type="NCBI Taxonomy" id="225324"/>
    <lineage>
        <taxon>Bacteria</taxon>
        <taxon>Pseudomonadati</taxon>
        <taxon>Pseudomonadota</taxon>
        <taxon>Alphaproteobacteria</taxon>
        <taxon>Hyphomicrobiales</taxon>
        <taxon>Enhydrobacter</taxon>
    </lineage>
</organism>
<keyword evidence="1 2" id="KW-0443">Lipid metabolism</keyword>
<evidence type="ECO:0000256" key="1">
    <source>
        <dbReference type="ARBA" id="ARBA00023098"/>
    </source>
</evidence>
<name>A0A1T4SS92_9HYPH</name>
<dbReference type="Pfam" id="PF01734">
    <property type="entry name" value="Patatin"/>
    <property type="match status" value="1"/>
</dbReference>